<feature type="non-terminal residue" evidence="1">
    <location>
        <position position="1"/>
    </location>
</feature>
<dbReference type="AlphaFoldDB" id="A0A382ZKH0"/>
<reference evidence="1" key="1">
    <citation type="submission" date="2018-05" db="EMBL/GenBank/DDBJ databases">
        <authorList>
            <person name="Lanie J.A."/>
            <person name="Ng W.-L."/>
            <person name="Kazmierczak K.M."/>
            <person name="Andrzejewski T.M."/>
            <person name="Davidsen T.M."/>
            <person name="Wayne K.J."/>
            <person name="Tettelin H."/>
            <person name="Glass J.I."/>
            <person name="Rusch D."/>
            <person name="Podicherti R."/>
            <person name="Tsui H.-C.T."/>
            <person name="Winkler M.E."/>
        </authorList>
    </citation>
    <scope>NUCLEOTIDE SEQUENCE</scope>
</reference>
<accession>A0A382ZKH0</accession>
<sequence>VSDIRKGGPNALAAAKQLFVKVPAMSPGDAMDWTAEFSAGLFAGEEAAEGMAAFLEKRKPSWAEPGDSEED</sequence>
<gene>
    <name evidence="1" type="ORF">METZ01_LOCUS448940</name>
</gene>
<dbReference type="EMBL" id="UINC01184735">
    <property type="protein sequence ID" value="SVD96086.1"/>
    <property type="molecule type" value="Genomic_DNA"/>
</dbReference>
<dbReference type="InterPro" id="IPR029045">
    <property type="entry name" value="ClpP/crotonase-like_dom_sf"/>
</dbReference>
<evidence type="ECO:0008006" key="2">
    <source>
        <dbReference type="Google" id="ProtNLM"/>
    </source>
</evidence>
<dbReference type="SUPFAM" id="SSF52096">
    <property type="entry name" value="ClpP/crotonase"/>
    <property type="match status" value="1"/>
</dbReference>
<evidence type="ECO:0000313" key="1">
    <source>
        <dbReference type="EMBL" id="SVD96086.1"/>
    </source>
</evidence>
<dbReference type="Gene3D" id="1.10.12.10">
    <property type="entry name" value="Lyase 2-enoyl-coa Hydratase, Chain A, domain 2"/>
    <property type="match status" value="1"/>
</dbReference>
<protein>
    <recommendedName>
        <fullName evidence="2">Enoyl-CoA hydratase</fullName>
    </recommendedName>
</protein>
<organism evidence="1">
    <name type="scientific">marine metagenome</name>
    <dbReference type="NCBI Taxonomy" id="408172"/>
    <lineage>
        <taxon>unclassified sequences</taxon>
        <taxon>metagenomes</taxon>
        <taxon>ecological metagenomes</taxon>
    </lineage>
</organism>
<proteinExistence type="predicted"/>
<dbReference type="InterPro" id="IPR014748">
    <property type="entry name" value="Enoyl-CoA_hydra_C"/>
</dbReference>
<name>A0A382ZKH0_9ZZZZ</name>